<dbReference type="SUPFAM" id="SSF52540">
    <property type="entry name" value="P-loop containing nucleoside triphosphate hydrolases"/>
    <property type="match status" value="1"/>
</dbReference>
<dbReference type="InterPro" id="IPR027417">
    <property type="entry name" value="P-loop_NTPase"/>
</dbReference>
<dbReference type="GO" id="GO:0006790">
    <property type="term" value="P:sulfur compound metabolic process"/>
    <property type="evidence" value="ECO:0007669"/>
    <property type="project" value="TreeGrafter"/>
</dbReference>
<evidence type="ECO:0008006" key="3">
    <source>
        <dbReference type="Google" id="ProtNLM"/>
    </source>
</evidence>
<dbReference type="PANTHER" id="PTHR10704:SF44">
    <property type="entry name" value="LD35051P-RELATED"/>
    <property type="match status" value="1"/>
</dbReference>
<organism evidence="1 2">
    <name type="scientific">Haemaphysalis longicornis</name>
    <name type="common">Bush tick</name>
    <dbReference type="NCBI Taxonomy" id="44386"/>
    <lineage>
        <taxon>Eukaryota</taxon>
        <taxon>Metazoa</taxon>
        <taxon>Ecdysozoa</taxon>
        <taxon>Arthropoda</taxon>
        <taxon>Chelicerata</taxon>
        <taxon>Arachnida</taxon>
        <taxon>Acari</taxon>
        <taxon>Parasitiformes</taxon>
        <taxon>Ixodida</taxon>
        <taxon>Ixodoidea</taxon>
        <taxon>Ixodidae</taxon>
        <taxon>Haemaphysalinae</taxon>
        <taxon>Haemaphysalis</taxon>
    </lineage>
</organism>
<dbReference type="Proteomes" id="UP000821853">
    <property type="component" value="Chromosome 3"/>
</dbReference>
<protein>
    <recommendedName>
        <fullName evidence="3">Sulfotransferase</fullName>
    </recommendedName>
</protein>
<keyword evidence="2" id="KW-1185">Reference proteome</keyword>
<reference evidence="1 2" key="1">
    <citation type="journal article" date="2020" name="Cell">
        <title>Large-Scale Comparative Analyses of Tick Genomes Elucidate Their Genetic Diversity and Vector Capacities.</title>
        <authorList>
            <consortium name="Tick Genome and Microbiome Consortium (TIGMIC)"/>
            <person name="Jia N."/>
            <person name="Wang J."/>
            <person name="Shi W."/>
            <person name="Du L."/>
            <person name="Sun Y."/>
            <person name="Zhan W."/>
            <person name="Jiang J.F."/>
            <person name="Wang Q."/>
            <person name="Zhang B."/>
            <person name="Ji P."/>
            <person name="Bell-Sakyi L."/>
            <person name="Cui X.M."/>
            <person name="Yuan T.T."/>
            <person name="Jiang B.G."/>
            <person name="Yang W.F."/>
            <person name="Lam T.T."/>
            <person name="Chang Q.C."/>
            <person name="Ding S.J."/>
            <person name="Wang X.J."/>
            <person name="Zhu J.G."/>
            <person name="Ruan X.D."/>
            <person name="Zhao L."/>
            <person name="Wei J.T."/>
            <person name="Ye R.Z."/>
            <person name="Que T.C."/>
            <person name="Du C.H."/>
            <person name="Zhou Y.H."/>
            <person name="Cheng J.X."/>
            <person name="Dai P.F."/>
            <person name="Guo W.B."/>
            <person name="Han X.H."/>
            <person name="Huang E.J."/>
            <person name="Li L.F."/>
            <person name="Wei W."/>
            <person name="Gao Y.C."/>
            <person name="Liu J.Z."/>
            <person name="Shao H.Z."/>
            <person name="Wang X."/>
            <person name="Wang C.C."/>
            <person name="Yang T.C."/>
            <person name="Huo Q.B."/>
            <person name="Li W."/>
            <person name="Chen H.Y."/>
            <person name="Chen S.E."/>
            <person name="Zhou L.G."/>
            <person name="Ni X.B."/>
            <person name="Tian J.H."/>
            <person name="Sheng Y."/>
            <person name="Liu T."/>
            <person name="Pan Y.S."/>
            <person name="Xia L.Y."/>
            <person name="Li J."/>
            <person name="Zhao F."/>
            <person name="Cao W.C."/>
        </authorList>
    </citation>
    <scope>NUCLEOTIDE SEQUENCE [LARGE SCALE GENOMIC DNA]</scope>
    <source>
        <strain evidence="1">HaeL-2018</strain>
    </source>
</reference>
<evidence type="ECO:0000313" key="1">
    <source>
        <dbReference type="EMBL" id="KAH9371379.1"/>
    </source>
</evidence>
<dbReference type="PANTHER" id="PTHR10704">
    <property type="entry name" value="CARBOHYDRATE SULFOTRANSFERASE"/>
    <property type="match status" value="1"/>
</dbReference>
<proteinExistence type="predicted"/>
<name>A0A9J6G894_HAELO</name>
<evidence type="ECO:0000313" key="2">
    <source>
        <dbReference type="Proteomes" id="UP000821853"/>
    </source>
</evidence>
<dbReference type="GO" id="GO:0001517">
    <property type="term" value="F:N-acetylglucosamine 6-O-sulfotransferase activity"/>
    <property type="evidence" value="ECO:0007669"/>
    <property type="project" value="TreeGrafter"/>
</dbReference>
<dbReference type="EMBL" id="JABSTR010000005">
    <property type="protein sequence ID" value="KAH9371379.1"/>
    <property type="molecule type" value="Genomic_DNA"/>
</dbReference>
<accession>A0A9J6G894</accession>
<comment type="caution">
    <text evidence="1">The sequence shown here is derived from an EMBL/GenBank/DDBJ whole genome shotgun (WGS) entry which is preliminary data.</text>
</comment>
<gene>
    <name evidence="1" type="ORF">HPB48_023041</name>
</gene>
<sequence>MNKSSSPRLNNDPLGGRIPRLFQAALEAYPVLPPGEVNIVFVVSYYRSGSSFVGELLSSGPMTFFHFEPLMIFTVNDRISPGRERYAFDLLDELVMCQMENIPLYMVFFEQRPRYVLLNRFLADVCGAGEACFSHRHVASLCTRAKAQVFKFTRLHISQVCFSSGNQLSPVTCHFHEPRFRSVLQAALRTLPHQHVRKISAVAVPAAAWCSPVFWSLISWQNCTWRRSAATLTWRQTDKNHSRRRFHSLGPAAA</sequence>
<dbReference type="GO" id="GO:0006044">
    <property type="term" value="P:N-acetylglucosamine metabolic process"/>
    <property type="evidence" value="ECO:0007669"/>
    <property type="project" value="TreeGrafter"/>
</dbReference>
<dbReference type="AlphaFoldDB" id="A0A9J6G894"/>
<dbReference type="InterPro" id="IPR051135">
    <property type="entry name" value="Gal/GlcNAc/GalNAc_ST"/>
</dbReference>
<dbReference type="VEuPathDB" id="VectorBase:HLOH_043121"/>
<dbReference type="Gene3D" id="3.40.50.300">
    <property type="entry name" value="P-loop containing nucleotide triphosphate hydrolases"/>
    <property type="match status" value="1"/>
</dbReference>
<dbReference type="OrthoDB" id="6138663at2759"/>